<reference evidence="2 3" key="1">
    <citation type="submission" date="2023-02" db="EMBL/GenBank/DDBJ databases">
        <title>LHISI_Scaffold_Assembly.</title>
        <authorList>
            <person name="Stuart O.P."/>
            <person name="Cleave R."/>
            <person name="Magrath M.J.L."/>
            <person name="Mikheyev A.S."/>
        </authorList>
    </citation>
    <scope>NUCLEOTIDE SEQUENCE [LARGE SCALE GENOMIC DNA]</scope>
    <source>
        <strain evidence="2">Daus_M_001</strain>
        <tissue evidence="2">Leg muscle</tissue>
    </source>
</reference>
<keyword evidence="3" id="KW-1185">Reference proteome</keyword>
<feature type="region of interest" description="Disordered" evidence="1">
    <location>
        <begin position="54"/>
        <end position="74"/>
    </location>
</feature>
<sequence>MDPTNSTRCVASVNFRAVNSSSRIENGRGCGYCRVVLFSSGLCVSDTTPPRWTFSSRAGRTADRKPRNAGPVDNDAATRLRSEHADMQWRYAIVQRVAACVRAGRTADRKLRHAGPVDNDAATRLRSELADMQWRYAMVQRVAACVRSRNETLRCGSEGKKVRRKRDIPGQNVRHVFYISPQGMESVLPEVSTSQQKSRLSHCAEIGRRSVFPCLLAQRAVRGTKTTTIAFSLELHSSFKSQVRSAGMAVLCDVYTRRGILLEVELQQGSRQSTKYPRMEYADFPTIELQVDSSQREYWTLSHIFALRGNEAPDAKGSVKTEALLSGSTSYTYGRRGIGCACCCRPYSCAWNENKYPANVLSSLNLENELTGTHHETTQNCTLSVRCLSSAHRVTSNHDVFGGQVIDYWRRVEFHYWRSSYLHMVVWVEDHPNFETQVGIQMIDRVPHIRNVRESVDIWATLNIEVLRADEGEKR</sequence>
<dbReference type="EMBL" id="JARBHB010000008">
    <property type="protein sequence ID" value="KAJ8878103.1"/>
    <property type="molecule type" value="Genomic_DNA"/>
</dbReference>
<organism evidence="2 3">
    <name type="scientific">Dryococelus australis</name>
    <dbReference type="NCBI Taxonomy" id="614101"/>
    <lineage>
        <taxon>Eukaryota</taxon>
        <taxon>Metazoa</taxon>
        <taxon>Ecdysozoa</taxon>
        <taxon>Arthropoda</taxon>
        <taxon>Hexapoda</taxon>
        <taxon>Insecta</taxon>
        <taxon>Pterygota</taxon>
        <taxon>Neoptera</taxon>
        <taxon>Polyneoptera</taxon>
        <taxon>Phasmatodea</taxon>
        <taxon>Verophasmatodea</taxon>
        <taxon>Anareolatae</taxon>
        <taxon>Phasmatidae</taxon>
        <taxon>Eurycanthinae</taxon>
        <taxon>Dryococelus</taxon>
    </lineage>
</organism>
<evidence type="ECO:0000313" key="3">
    <source>
        <dbReference type="Proteomes" id="UP001159363"/>
    </source>
</evidence>
<comment type="caution">
    <text evidence="2">The sequence shown here is derived from an EMBL/GenBank/DDBJ whole genome shotgun (WGS) entry which is preliminary data.</text>
</comment>
<evidence type="ECO:0000313" key="2">
    <source>
        <dbReference type="EMBL" id="KAJ8878103.1"/>
    </source>
</evidence>
<gene>
    <name evidence="2" type="ORF">PR048_022570</name>
</gene>
<accession>A0ABQ9H1E4</accession>
<protein>
    <submittedName>
        <fullName evidence="2">Uncharacterized protein</fullName>
    </submittedName>
</protein>
<proteinExistence type="predicted"/>
<name>A0ABQ9H1E4_9NEOP</name>
<evidence type="ECO:0000256" key="1">
    <source>
        <dbReference type="SAM" id="MobiDB-lite"/>
    </source>
</evidence>
<dbReference type="Proteomes" id="UP001159363">
    <property type="component" value="Chromosome 7"/>
</dbReference>